<dbReference type="NCBIfam" id="NF003139">
    <property type="entry name" value="PRK04051.1"/>
    <property type="match status" value="1"/>
</dbReference>
<dbReference type="InterPro" id="IPR002942">
    <property type="entry name" value="S4_RNA-bd"/>
</dbReference>
<name>A0A644VQH9_9ZZZZ</name>
<dbReference type="SMART" id="SM01390">
    <property type="entry name" value="Ribosomal_S4"/>
    <property type="match status" value="1"/>
</dbReference>
<dbReference type="NCBIfam" id="TIGR01018">
    <property type="entry name" value="uS4_arch"/>
    <property type="match status" value="1"/>
</dbReference>
<gene>
    <name evidence="9" type="ORF">SDC9_39599</name>
</gene>
<comment type="caution">
    <text evidence="9">The sequence shown here is derived from an EMBL/GenBank/DDBJ whole genome shotgun (WGS) entry which is preliminary data.</text>
</comment>
<dbReference type="PROSITE" id="PS00632">
    <property type="entry name" value="RIBOSOMAL_S4"/>
    <property type="match status" value="1"/>
</dbReference>
<dbReference type="PROSITE" id="PS50889">
    <property type="entry name" value="S4"/>
    <property type="match status" value="1"/>
</dbReference>
<dbReference type="InterPro" id="IPR036986">
    <property type="entry name" value="S4_RNA-bd_sf"/>
</dbReference>
<accession>A0A644VQH9</accession>
<evidence type="ECO:0000313" key="9">
    <source>
        <dbReference type="EMBL" id="MPL93470.1"/>
    </source>
</evidence>
<protein>
    <recommendedName>
        <fullName evidence="6">30S ribosomal protein S4</fullName>
    </recommendedName>
</protein>
<dbReference type="SUPFAM" id="SSF55174">
    <property type="entry name" value="Alpha-L RNA-binding motif"/>
    <property type="match status" value="1"/>
</dbReference>
<dbReference type="Gene3D" id="3.10.290.10">
    <property type="entry name" value="RNA-binding S4 domain"/>
    <property type="match status" value="1"/>
</dbReference>
<keyword evidence="3" id="KW-0694">RNA-binding</keyword>
<dbReference type="GO" id="GO:0042274">
    <property type="term" value="P:ribosomal small subunit biogenesis"/>
    <property type="evidence" value="ECO:0007669"/>
    <property type="project" value="TreeGrafter"/>
</dbReference>
<feature type="domain" description="RNA-binding S4" evidence="7">
    <location>
        <begin position="108"/>
        <end position="170"/>
    </location>
</feature>
<evidence type="ECO:0000256" key="6">
    <source>
        <dbReference type="ARBA" id="ARBA00035522"/>
    </source>
</evidence>
<comment type="similarity">
    <text evidence="1">Belongs to the universal ribosomal protein uS4 family.</text>
</comment>
<dbReference type="GO" id="GO:0015935">
    <property type="term" value="C:small ribosomal subunit"/>
    <property type="evidence" value="ECO:0007669"/>
    <property type="project" value="InterPro"/>
</dbReference>
<dbReference type="InterPro" id="IPR022801">
    <property type="entry name" value="Ribosomal_uS4"/>
</dbReference>
<dbReference type="InterPro" id="IPR001912">
    <property type="entry name" value="Ribosomal_uS4_N"/>
</dbReference>
<dbReference type="HAMAP" id="MF_01306_A">
    <property type="entry name" value="Ribosomal_uS4_A"/>
    <property type="match status" value="1"/>
</dbReference>
<dbReference type="SMART" id="SM00363">
    <property type="entry name" value="S4"/>
    <property type="match status" value="1"/>
</dbReference>
<dbReference type="AlphaFoldDB" id="A0A644VQH9"/>
<evidence type="ECO:0000256" key="2">
    <source>
        <dbReference type="ARBA" id="ARBA00022730"/>
    </source>
</evidence>
<evidence type="ECO:0000256" key="5">
    <source>
        <dbReference type="ARBA" id="ARBA00023274"/>
    </source>
</evidence>
<dbReference type="InterPro" id="IPR005710">
    <property type="entry name" value="Ribosomal_uS4_euk/arc"/>
</dbReference>
<keyword evidence="2" id="KW-0699">rRNA-binding</keyword>
<proteinExistence type="inferred from homology"/>
<reference evidence="9" key="1">
    <citation type="submission" date="2019-08" db="EMBL/GenBank/DDBJ databases">
        <authorList>
            <person name="Kucharzyk K."/>
            <person name="Murdoch R.W."/>
            <person name="Higgins S."/>
            <person name="Loffler F."/>
        </authorList>
    </citation>
    <scope>NUCLEOTIDE SEQUENCE</scope>
</reference>
<evidence type="ECO:0000256" key="4">
    <source>
        <dbReference type="ARBA" id="ARBA00022980"/>
    </source>
</evidence>
<dbReference type="CDD" id="cd00165">
    <property type="entry name" value="S4"/>
    <property type="match status" value="1"/>
</dbReference>
<evidence type="ECO:0000256" key="3">
    <source>
        <dbReference type="ARBA" id="ARBA00022884"/>
    </source>
</evidence>
<organism evidence="9">
    <name type="scientific">bioreactor metagenome</name>
    <dbReference type="NCBI Taxonomy" id="1076179"/>
    <lineage>
        <taxon>unclassified sequences</taxon>
        <taxon>metagenomes</taxon>
        <taxon>ecological metagenomes</taxon>
    </lineage>
</organism>
<dbReference type="PANTHER" id="PTHR11831:SF5">
    <property type="entry name" value="40S RIBOSOMAL PROTEIN S9"/>
    <property type="match status" value="1"/>
</dbReference>
<keyword evidence="5" id="KW-0687">Ribonucleoprotein</keyword>
<feature type="domain" description="Small ribosomal subunit protein uS4 N-terminal" evidence="8">
    <location>
        <begin position="2"/>
        <end position="107"/>
    </location>
</feature>
<dbReference type="GO" id="GO:0006412">
    <property type="term" value="P:translation"/>
    <property type="evidence" value="ECO:0007669"/>
    <property type="project" value="InterPro"/>
</dbReference>
<dbReference type="GO" id="GO:0003735">
    <property type="term" value="F:structural constituent of ribosome"/>
    <property type="evidence" value="ECO:0007669"/>
    <property type="project" value="InterPro"/>
</dbReference>
<evidence type="ECO:0000259" key="7">
    <source>
        <dbReference type="SMART" id="SM00363"/>
    </source>
</evidence>
<dbReference type="GO" id="GO:0019843">
    <property type="term" value="F:rRNA binding"/>
    <property type="evidence" value="ECO:0007669"/>
    <property type="project" value="UniProtKB-KW"/>
</dbReference>
<dbReference type="EMBL" id="VSSQ01000393">
    <property type="protein sequence ID" value="MPL93470.1"/>
    <property type="molecule type" value="Genomic_DNA"/>
</dbReference>
<sequence length="181" mass="20474">MGYPGKNTKQYSSPKRRFEKSRIESERTLAITYGLRNKREIWRATEVLRKHRGGAREVLAMTSAIGEAPKTIARRDELVGTLQRYGLLGPDASMDNILSLKVEDVLERRLQTIVYRKGLARSPKQARQLITHGHIAINGQRVSVPSYMVTIAEEAGVMYYATSSLVDDANGERQRIMNQRA</sequence>
<evidence type="ECO:0000259" key="8">
    <source>
        <dbReference type="SMART" id="SM01390"/>
    </source>
</evidence>
<dbReference type="InterPro" id="IPR022802">
    <property type="entry name" value="Ribosomal_uS4_arc"/>
</dbReference>
<dbReference type="PANTHER" id="PTHR11831">
    <property type="entry name" value="30S 40S RIBOSOMAL PROTEIN"/>
    <property type="match status" value="1"/>
</dbReference>
<dbReference type="InterPro" id="IPR018079">
    <property type="entry name" value="Ribosomal_uS4_CS"/>
</dbReference>
<keyword evidence="4" id="KW-0689">Ribosomal protein</keyword>
<evidence type="ECO:0000256" key="1">
    <source>
        <dbReference type="ARBA" id="ARBA00007465"/>
    </source>
</evidence>
<dbReference type="Pfam" id="PF01479">
    <property type="entry name" value="S4"/>
    <property type="match status" value="1"/>
</dbReference>